<dbReference type="Proteomes" id="UP000011958">
    <property type="component" value="Unassembled WGS sequence"/>
</dbReference>
<name>M7PC22_PNEMU</name>
<keyword evidence="4" id="KW-1185">Reference proteome</keyword>
<dbReference type="SMART" id="SM00554">
    <property type="entry name" value="FAS1"/>
    <property type="match status" value="3"/>
</dbReference>
<dbReference type="PANTHER" id="PTHR10900">
    <property type="entry name" value="PERIOSTIN-RELATED"/>
    <property type="match status" value="1"/>
</dbReference>
<keyword evidence="1" id="KW-1133">Transmembrane helix</keyword>
<accession>M7PC22</accession>
<protein>
    <recommendedName>
        <fullName evidence="2">FAS1 domain-containing protein</fullName>
    </recommendedName>
</protein>
<dbReference type="RefSeq" id="XP_007875556.1">
    <property type="nucleotide sequence ID" value="XM_007877365.1"/>
</dbReference>
<dbReference type="GeneID" id="19897155"/>
<evidence type="ECO:0000313" key="3">
    <source>
        <dbReference type="EMBL" id="EMR08024.1"/>
    </source>
</evidence>
<dbReference type="InterPro" id="IPR036378">
    <property type="entry name" value="FAS1_dom_sf"/>
</dbReference>
<dbReference type="Pfam" id="PF02469">
    <property type="entry name" value="Fasciclin"/>
    <property type="match status" value="3"/>
</dbReference>
<proteinExistence type="predicted"/>
<reference evidence="4" key="1">
    <citation type="journal article" date="2016" name="Nat. Commun.">
        <title>Genome analysis of three Pneumocystis species reveals adaptation mechanisms to life exclusively in mammalian hosts.</title>
        <authorList>
            <person name="Ma L."/>
            <person name="Chen Z."/>
            <person name="Huang D.W."/>
            <person name="Kutty G."/>
            <person name="Ishihara M."/>
            <person name="Wang H."/>
            <person name="Abouelleil A."/>
            <person name="Bishop L."/>
            <person name="Davey E."/>
            <person name="Deng R."/>
            <person name="Deng X."/>
            <person name="Fan L."/>
            <person name="Fantoni G."/>
            <person name="Fitzgerald M."/>
            <person name="Gogineni E."/>
            <person name="Goldberg J.M."/>
            <person name="Handley G."/>
            <person name="Hu X."/>
            <person name="Huber C."/>
            <person name="Jiao X."/>
            <person name="Jones K."/>
            <person name="Levin J.Z."/>
            <person name="Liu Y."/>
            <person name="Macdonald P."/>
            <person name="Melnikov A."/>
            <person name="Raley C."/>
            <person name="Sassi M."/>
            <person name="Sherman B.T."/>
            <person name="Song X."/>
            <person name="Sykes S."/>
            <person name="Tran B."/>
            <person name="Walsh L."/>
            <person name="Xia Y."/>
            <person name="Yang J."/>
            <person name="Young S."/>
            <person name="Zeng Q."/>
            <person name="Zheng X."/>
            <person name="Stephens R."/>
            <person name="Nusbaum C."/>
            <person name="Birren B.W."/>
            <person name="Azadi P."/>
            <person name="Lempicki R.A."/>
            <person name="Cuomo C.A."/>
            <person name="Kovacs J.A."/>
        </authorList>
    </citation>
    <scope>NUCLEOTIDE SEQUENCE [LARGE SCALE GENOMIC DNA]</scope>
    <source>
        <strain evidence="4">B123</strain>
    </source>
</reference>
<feature type="domain" description="FAS1" evidence="2">
    <location>
        <begin position="380"/>
        <end position="518"/>
    </location>
</feature>
<evidence type="ECO:0000256" key="1">
    <source>
        <dbReference type="SAM" id="Phobius"/>
    </source>
</evidence>
<feature type="domain" description="FAS1" evidence="2">
    <location>
        <begin position="237"/>
        <end position="375"/>
    </location>
</feature>
<dbReference type="SUPFAM" id="SSF82153">
    <property type="entry name" value="FAS1 domain"/>
    <property type="match status" value="4"/>
</dbReference>
<dbReference type="OrthoDB" id="286301at2759"/>
<dbReference type="InterPro" id="IPR050904">
    <property type="entry name" value="Adhesion/Biosynth-related"/>
</dbReference>
<evidence type="ECO:0000313" key="4">
    <source>
        <dbReference type="Proteomes" id="UP000011958"/>
    </source>
</evidence>
<dbReference type="Gene3D" id="2.30.180.10">
    <property type="entry name" value="FAS1 domain"/>
    <property type="match status" value="3"/>
</dbReference>
<keyword evidence="1" id="KW-0812">Transmembrane</keyword>
<dbReference type="VEuPathDB" id="FungiDB:PNEG_03468"/>
<dbReference type="HOGENOM" id="CLU_444182_0_0_1"/>
<evidence type="ECO:0000259" key="2">
    <source>
        <dbReference type="PROSITE" id="PS50213"/>
    </source>
</evidence>
<feature type="domain" description="FAS1" evidence="2">
    <location>
        <begin position="1"/>
        <end position="96"/>
    </location>
</feature>
<gene>
    <name evidence="3" type="ORF">PNEG_03468</name>
</gene>
<organism evidence="3 4">
    <name type="scientific">Pneumocystis murina (strain B123)</name>
    <name type="common">Mouse pneumocystis pneumonia agent</name>
    <name type="synonym">Pneumocystis carinii f. sp. muris</name>
    <dbReference type="NCBI Taxonomy" id="1069680"/>
    <lineage>
        <taxon>Eukaryota</taxon>
        <taxon>Fungi</taxon>
        <taxon>Dikarya</taxon>
        <taxon>Ascomycota</taxon>
        <taxon>Taphrinomycotina</taxon>
        <taxon>Pneumocystomycetes</taxon>
        <taxon>Pneumocystaceae</taxon>
        <taxon>Pneumocystis</taxon>
    </lineage>
</organism>
<dbReference type="PANTHER" id="PTHR10900:SF125">
    <property type="entry name" value="FAS1 DOMAIN-CONTAINING PROTEIN YLR001C"/>
    <property type="match status" value="1"/>
</dbReference>
<keyword evidence="1" id="KW-0472">Membrane</keyword>
<dbReference type="AlphaFoldDB" id="M7PC22"/>
<comment type="caution">
    <text evidence="3">The sequence shown here is derived from an EMBL/GenBank/DDBJ whole genome shotgun (WGS) entry which is preliminary data.</text>
</comment>
<dbReference type="PROSITE" id="PS50213">
    <property type="entry name" value="FAS1"/>
    <property type="match status" value="3"/>
</dbReference>
<dbReference type="eggNOG" id="KOG1437">
    <property type="taxonomic scope" value="Eukaryota"/>
</dbReference>
<dbReference type="STRING" id="1069680.M7PC22"/>
<dbReference type="EMBL" id="AFWA02000016">
    <property type="protein sequence ID" value="EMR08024.1"/>
    <property type="molecule type" value="Genomic_DNA"/>
</dbReference>
<sequence>MLLLIETFKRLNSIEYTYLRSRYGISDLKMLILNHLQTNNVIYKCDVIDKIASKSDANGLLNIVKNRTGFYVNEYKIVQYDIITKNGVIHKIDNLMFPGYLEFTPIKYLYGTDTTKFADEILVTGLIDLVNNKSIEQVILAPIDSSFYFDIDMKKIRCIQEIKYHFIYNWFDIDTLEGQKLLTTKMKEKLLGGKNQKIKISRKNGEIWLNDRSMILGKSLVIGKTKIYRIDSELVPPFSFPATAAPIFHISISMEYLYNTKMDILLRNKESLTYFVPTNSAWKDLGLVKDYLTLDSSKDILKEVLINTIFNEVLYFDELLLLNKTIFTLGGASATIQKYPTGFSIISKNKSCKFQIEEHDILLENGVAHTVSKVFIPSTLNITPQHLFSTKHVSLFPQTIESSDLFYLLNPQEKFTILAPIDSAWRTIKNMVRDNSTLQEIVKLHLLPPQLNNSDFLKDVYPRPSLHKDGIKIGAVKIDGSLYNINFYSSKNCYQQINILGEGKTTFHGQILIIDRVLDPKCLLSTSYTYIFQIFFLIMVIFIIFCFFIKKIFHKNSFNYIIAALNNRFHFYNRHLLYHSGCNTQDPDEGLPILHFNYLSKRSLFGLTLSRALTV</sequence>
<dbReference type="InterPro" id="IPR000782">
    <property type="entry name" value="FAS1_domain"/>
</dbReference>
<feature type="transmembrane region" description="Helical" evidence="1">
    <location>
        <begin position="530"/>
        <end position="549"/>
    </location>
</feature>